<evidence type="ECO:0000313" key="3">
    <source>
        <dbReference type="Proteomes" id="UP000727407"/>
    </source>
</evidence>
<reference evidence="2" key="1">
    <citation type="submission" date="2020-07" db="EMBL/GenBank/DDBJ databases">
        <title>Clarias magur genome sequencing, assembly and annotation.</title>
        <authorList>
            <person name="Kushwaha B."/>
            <person name="Kumar R."/>
            <person name="Das P."/>
            <person name="Joshi C.G."/>
            <person name="Kumar D."/>
            <person name="Nagpure N.S."/>
            <person name="Pandey M."/>
            <person name="Agarwal S."/>
            <person name="Srivastava S."/>
            <person name="Singh M."/>
            <person name="Sahoo L."/>
            <person name="Jayasankar P."/>
            <person name="Meher P.K."/>
            <person name="Koringa P.G."/>
            <person name="Iquebal M.A."/>
            <person name="Das S.P."/>
            <person name="Bit A."/>
            <person name="Patnaik S."/>
            <person name="Patel N."/>
            <person name="Shah T.M."/>
            <person name="Hinsu A."/>
            <person name="Jena J.K."/>
        </authorList>
    </citation>
    <scope>NUCLEOTIDE SEQUENCE</scope>
    <source>
        <strain evidence="2">CIFAMagur01</strain>
        <tissue evidence="2">Testis</tissue>
    </source>
</reference>
<dbReference type="InterPro" id="IPR021684">
    <property type="entry name" value="WBP1-like"/>
</dbReference>
<gene>
    <name evidence="2" type="primary">mlana</name>
    <name evidence="2" type="ORF">DAT39_018453</name>
</gene>
<accession>A0A8J4U686</accession>
<feature type="transmembrane region" description="Helical" evidence="1">
    <location>
        <begin position="16"/>
        <end position="36"/>
    </location>
</feature>
<dbReference type="Proteomes" id="UP000727407">
    <property type="component" value="Unassembled WGS sequence"/>
</dbReference>
<organism evidence="2 3">
    <name type="scientific">Clarias magur</name>
    <name type="common">Asian catfish</name>
    <name type="synonym">Macropteronotus magur</name>
    <dbReference type="NCBI Taxonomy" id="1594786"/>
    <lineage>
        <taxon>Eukaryota</taxon>
        <taxon>Metazoa</taxon>
        <taxon>Chordata</taxon>
        <taxon>Craniata</taxon>
        <taxon>Vertebrata</taxon>
        <taxon>Euteleostomi</taxon>
        <taxon>Actinopterygii</taxon>
        <taxon>Neopterygii</taxon>
        <taxon>Teleostei</taxon>
        <taxon>Ostariophysi</taxon>
        <taxon>Siluriformes</taxon>
        <taxon>Clariidae</taxon>
        <taxon>Clarias</taxon>
    </lineage>
</organism>
<feature type="non-terminal residue" evidence="2">
    <location>
        <position position="1"/>
    </location>
</feature>
<comment type="caution">
    <text evidence="2">The sequence shown here is derived from an EMBL/GenBank/DDBJ whole genome shotgun (WGS) entry which is preliminary data.</text>
</comment>
<keyword evidence="1" id="KW-1133">Transmembrane helix</keyword>
<dbReference type="EMBL" id="QNUK01000547">
    <property type="protein sequence ID" value="KAF5891849.1"/>
    <property type="molecule type" value="Genomic_DNA"/>
</dbReference>
<dbReference type="Pfam" id="PF11669">
    <property type="entry name" value="WBP-1"/>
    <property type="match status" value="1"/>
</dbReference>
<evidence type="ECO:0000313" key="2">
    <source>
        <dbReference type="EMBL" id="KAF5891849.1"/>
    </source>
</evidence>
<feature type="non-terminal residue" evidence="2">
    <location>
        <position position="94"/>
    </location>
</feature>
<keyword evidence="3" id="KW-1185">Reference proteome</keyword>
<protein>
    <submittedName>
        <fullName evidence="2">Melanoma antigen recognized by T-cells 1</fullName>
    </submittedName>
</protein>
<sequence length="94" mass="10317">PAAGIMEIDFFYLKMLLVPLLGASLGVILKCCCMWCHRRRATASELQHCNTPIYVIPIPATDDTDEVSLSSAARFPPPAYDSVIPIIPPPPYSE</sequence>
<keyword evidence="1" id="KW-0812">Transmembrane</keyword>
<proteinExistence type="predicted"/>
<keyword evidence="1" id="KW-0472">Membrane</keyword>
<name>A0A8J4U686_CLAMG</name>
<evidence type="ECO:0000256" key="1">
    <source>
        <dbReference type="SAM" id="Phobius"/>
    </source>
</evidence>
<dbReference type="AlphaFoldDB" id="A0A8J4U686"/>